<evidence type="ECO:0000313" key="10">
    <source>
        <dbReference type="EMBL" id="STV54668.1"/>
    </source>
</evidence>
<proteinExistence type="inferred from homology"/>
<feature type="transmembrane region" description="Helical" evidence="8">
    <location>
        <begin position="288"/>
        <end position="313"/>
    </location>
</feature>
<comment type="subcellular location">
    <subcellularLocation>
        <location evidence="1">Cell membrane</location>
        <topology evidence="1">Multi-pass membrane protein</topology>
    </subcellularLocation>
</comment>
<dbReference type="Gene3D" id="1.20.1720.10">
    <property type="entry name" value="Multidrug resistance protein D"/>
    <property type="match status" value="1"/>
</dbReference>
<evidence type="ECO:0000256" key="7">
    <source>
        <dbReference type="ARBA" id="ARBA00023136"/>
    </source>
</evidence>
<dbReference type="EMBL" id="UGMN01000004">
    <property type="protein sequence ID" value="STV54668.1"/>
    <property type="molecule type" value="Genomic_DNA"/>
</dbReference>
<comment type="similarity">
    <text evidence="2">Belongs to the major facilitator superfamily. EmrB family.</text>
</comment>
<sequence length="362" mass="39901">MKLFLWSTTAFAIASWACGVSNSLTMLIFFRVIQGIVAGPLIPLSQSLLLSNYPPAKRSIALALWSMTVIVAPICGPILGGYISDNYHWGWIFFINVPIGVAVVLMTLQTLRNRETKTEQRRIDGVGLALLIIGIGSLQVMLDRGKELDWFSSNEIIILTIVAVVAISFLIVWELTDDNPIVDLSLFKSRNFTIGCLCISLAYMLYFRRHRAAAAAVAGGIRLHRDLGRPGVGAGGGDPRSFCRPIIGRFAHKLDMRRLVTFSFIMYAVCFYWRAWTFEPGMDFGASAWPQFIQGFAVACFFMPLTTITLSGLPPERLAAASSLSNFTRTLAGSIGTSITTTLWTNREALHHAQLTESVTPL</sequence>
<evidence type="ECO:0000313" key="11">
    <source>
        <dbReference type="Proteomes" id="UP000254387"/>
    </source>
</evidence>
<dbReference type="Proteomes" id="UP000254387">
    <property type="component" value="Unassembled WGS sequence"/>
</dbReference>
<feature type="transmembrane region" description="Helical" evidence="8">
    <location>
        <begin position="123"/>
        <end position="142"/>
    </location>
</feature>
<evidence type="ECO:0000256" key="1">
    <source>
        <dbReference type="ARBA" id="ARBA00004651"/>
    </source>
</evidence>
<feature type="transmembrane region" description="Helical" evidence="8">
    <location>
        <begin position="27"/>
        <end position="50"/>
    </location>
</feature>
<evidence type="ECO:0000256" key="5">
    <source>
        <dbReference type="ARBA" id="ARBA00022692"/>
    </source>
</evidence>
<keyword evidence="3" id="KW-0813">Transport</keyword>
<dbReference type="InterPro" id="IPR004638">
    <property type="entry name" value="EmrB-like"/>
</dbReference>
<evidence type="ECO:0000259" key="9">
    <source>
        <dbReference type="PROSITE" id="PS50850"/>
    </source>
</evidence>
<dbReference type="GO" id="GO:0022857">
    <property type="term" value="F:transmembrane transporter activity"/>
    <property type="evidence" value="ECO:0007669"/>
    <property type="project" value="InterPro"/>
</dbReference>
<dbReference type="PROSITE" id="PS50850">
    <property type="entry name" value="MFS"/>
    <property type="match status" value="1"/>
</dbReference>
<feature type="transmembrane region" description="Helical" evidence="8">
    <location>
        <begin position="89"/>
        <end position="111"/>
    </location>
</feature>
<dbReference type="SUPFAM" id="SSF103473">
    <property type="entry name" value="MFS general substrate transporter"/>
    <property type="match status" value="1"/>
</dbReference>
<keyword evidence="4" id="KW-1003">Cell membrane</keyword>
<evidence type="ECO:0000256" key="6">
    <source>
        <dbReference type="ARBA" id="ARBA00022989"/>
    </source>
</evidence>
<evidence type="ECO:0000256" key="3">
    <source>
        <dbReference type="ARBA" id="ARBA00022448"/>
    </source>
</evidence>
<dbReference type="NCBIfam" id="TIGR00711">
    <property type="entry name" value="efflux_EmrB"/>
    <property type="match status" value="1"/>
</dbReference>
<keyword evidence="7 8" id="KW-0472">Membrane</keyword>
<name>A0A378BVJ6_KLEPN</name>
<dbReference type="InterPro" id="IPR036259">
    <property type="entry name" value="MFS_trans_sf"/>
</dbReference>
<gene>
    <name evidence="10" type="primary">emrB_2</name>
    <name evidence="10" type="ORF">NCTC5053_05643</name>
</gene>
<feature type="transmembrane region" description="Helical" evidence="8">
    <location>
        <begin position="62"/>
        <end position="83"/>
    </location>
</feature>
<organism evidence="10 11">
    <name type="scientific">Klebsiella pneumoniae</name>
    <dbReference type="NCBI Taxonomy" id="573"/>
    <lineage>
        <taxon>Bacteria</taxon>
        <taxon>Pseudomonadati</taxon>
        <taxon>Pseudomonadota</taxon>
        <taxon>Gammaproteobacteria</taxon>
        <taxon>Enterobacterales</taxon>
        <taxon>Enterobacteriaceae</taxon>
        <taxon>Klebsiella/Raoultella group</taxon>
        <taxon>Klebsiella</taxon>
        <taxon>Klebsiella pneumoniae complex</taxon>
    </lineage>
</organism>
<dbReference type="PANTHER" id="PTHR42718">
    <property type="entry name" value="MAJOR FACILITATOR SUPERFAMILY MULTIDRUG TRANSPORTER MFSC"/>
    <property type="match status" value="1"/>
</dbReference>
<dbReference type="PANTHER" id="PTHR42718:SF9">
    <property type="entry name" value="MAJOR FACILITATOR SUPERFAMILY MULTIDRUG TRANSPORTER MFSC"/>
    <property type="match status" value="1"/>
</dbReference>
<feature type="domain" description="Major facilitator superfamily (MFS) profile" evidence="9">
    <location>
        <begin position="1"/>
        <end position="362"/>
    </location>
</feature>
<evidence type="ECO:0000256" key="2">
    <source>
        <dbReference type="ARBA" id="ARBA00008537"/>
    </source>
</evidence>
<dbReference type="InterPro" id="IPR011701">
    <property type="entry name" value="MFS"/>
</dbReference>
<feature type="transmembrane region" description="Helical" evidence="8">
    <location>
        <begin position="259"/>
        <end position="276"/>
    </location>
</feature>
<dbReference type="InterPro" id="IPR020846">
    <property type="entry name" value="MFS_dom"/>
</dbReference>
<keyword evidence="5 8" id="KW-0812">Transmembrane</keyword>
<protein>
    <submittedName>
        <fullName evidence="10">Multidrug resistance protein B</fullName>
    </submittedName>
</protein>
<evidence type="ECO:0000256" key="8">
    <source>
        <dbReference type="SAM" id="Phobius"/>
    </source>
</evidence>
<dbReference type="Gene3D" id="1.20.1250.20">
    <property type="entry name" value="MFS general substrate transporter like domains"/>
    <property type="match status" value="1"/>
</dbReference>
<accession>A0A378BVJ6</accession>
<evidence type="ECO:0000256" key="4">
    <source>
        <dbReference type="ARBA" id="ARBA00022475"/>
    </source>
</evidence>
<keyword evidence="6 8" id="KW-1133">Transmembrane helix</keyword>
<dbReference type="GO" id="GO:0005886">
    <property type="term" value="C:plasma membrane"/>
    <property type="evidence" value="ECO:0007669"/>
    <property type="project" value="UniProtKB-SubCell"/>
</dbReference>
<dbReference type="Pfam" id="PF07690">
    <property type="entry name" value="MFS_1"/>
    <property type="match status" value="1"/>
</dbReference>
<reference evidence="10 11" key="1">
    <citation type="submission" date="2018-06" db="EMBL/GenBank/DDBJ databases">
        <authorList>
            <consortium name="Pathogen Informatics"/>
            <person name="Doyle S."/>
        </authorList>
    </citation>
    <scope>NUCLEOTIDE SEQUENCE [LARGE SCALE GENOMIC DNA]</scope>
    <source>
        <strain evidence="10 11">NCTC5053</strain>
    </source>
</reference>
<feature type="transmembrane region" description="Helical" evidence="8">
    <location>
        <begin position="154"/>
        <end position="173"/>
    </location>
</feature>
<dbReference type="AlphaFoldDB" id="A0A378BVJ6"/>